<keyword evidence="5" id="KW-0812">Transmembrane</keyword>
<keyword evidence="2" id="KW-0863">Zinc-finger</keyword>
<comment type="caution">
    <text evidence="7">The sequence shown here is derived from an EMBL/GenBank/DDBJ whole genome shotgun (WGS) entry which is preliminary data.</text>
</comment>
<evidence type="ECO:0000256" key="4">
    <source>
        <dbReference type="SAM" id="MobiDB-lite"/>
    </source>
</evidence>
<dbReference type="EMBL" id="CAXHTB010000012">
    <property type="protein sequence ID" value="CAL0316967.1"/>
    <property type="molecule type" value="Genomic_DNA"/>
</dbReference>
<sequence>MSNDEKQALGTSENKDDIPIQKDLKSSEITEELPSKQHETMQNFILEIPTKTFEEVDEDFLTIKMPPTPASSPTRLNSFSKNRSTITNFLPKLSYKICKASSEIENSVALQGSCTVEPKKPVILRTLSLTKLAASTGKTTSSLPVDPNPETINGRNIASVAVSVVSSFATIALFPEFTKDENVPVGGMFRIVPTTPRLVENNATTTPTSMPVDTVENEVRGEDIPEEEAVCRICITELGECADTLKLECNCKGELSLAHQECAVKWFSIKGNRICDVCKKEVQNLPVTLLRVRTVRERRGGHQAEISHYRFWQHALILVIVNMLAYFGFLEQFLVHIPAVLAILLGIFTGFGVVMCGATFLAEILKLSRRRGLAQSNQQRDYEHAILPDQSSTAEVHQAQTDSHHPESNLGYTPAHVS</sequence>
<feature type="domain" description="RING-CH-type" evidence="6">
    <location>
        <begin position="223"/>
        <end position="285"/>
    </location>
</feature>
<dbReference type="GO" id="GO:0008270">
    <property type="term" value="F:zinc ion binding"/>
    <property type="evidence" value="ECO:0007669"/>
    <property type="project" value="UniProtKB-KW"/>
</dbReference>
<dbReference type="SUPFAM" id="SSF57850">
    <property type="entry name" value="RING/U-box"/>
    <property type="match status" value="1"/>
</dbReference>
<keyword evidence="5" id="KW-0472">Membrane</keyword>
<feature type="transmembrane region" description="Helical" evidence="5">
    <location>
        <begin position="335"/>
        <end position="361"/>
    </location>
</feature>
<evidence type="ECO:0000256" key="5">
    <source>
        <dbReference type="SAM" id="Phobius"/>
    </source>
</evidence>
<gene>
    <name evidence="7" type="ORF">LLUT_LOCUS18027</name>
</gene>
<dbReference type="PANTHER" id="PTHR46158">
    <property type="entry name" value="OS02G0165000 PROTEIN"/>
    <property type="match status" value="1"/>
</dbReference>
<protein>
    <recommendedName>
        <fullName evidence="6">RING-CH-type domain-containing protein</fullName>
    </recommendedName>
</protein>
<dbReference type="InterPro" id="IPR011016">
    <property type="entry name" value="Znf_RING-CH"/>
</dbReference>
<dbReference type="AlphaFoldDB" id="A0AAV1X5W9"/>
<dbReference type="InterPro" id="IPR013083">
    <property type="entry name" value="Znf_RING/FYVE/PHD"/>
</dbReference>
<evidence type="ECO:0000259" key="6">
    <source>
        <dbReference type="PROSITE" id="PS51292"/>
    </source>
</evidence>
<feature type="compositionally biased region" description="Basic and acidic residues" evidence="4">
    <location>
        <begin position="1"/>
        <end position="39"/>
    </location>
</feature>
<accession>A0AAV1X5W9</accession>
<evidence type="ECO:0000313" key="7">
    <source>
        <dbReference type="EMBL" id="CAL0316967.1"/>
    </source>
</evidence>
<reference evidence="7 8" key="1">
    <citation type="submission" date="2024-03" db="EMBL/GenBank/DDBJ databases">
        <authorList>
            <person name="Martinez-Hernandez J."/>
        </authorList>
    </citation>
    <scope>NUCLEOTIDE SEQUENCE [LARGE SCALE GENOMIC DNA]</scope>
</reference>
<evidence type="ECO:0000256" key="3">
    <source>
        <dbReference type="ARBA" id="ARBA00022833"/>
    </source>
</evidence>
<dbReference type="Proteomes" id="UP001497480">
    <property type="component" value="Unassembled WGS sequence"/>
</dbReference>
<proteinExistence type="predicted"/>
<evidence type="ECO:0000313" key="8">
    <source>
        <dbReference type="Proteomes" id="UP001497480"/>
    </source>
</evidence>
<dbReference type="Gene3D" id="3.30.40.10">
    <property type="entry name" value="Zinc/RING finger domain, C3HC4 (zinc finger)"/>
    <property type="match status" value="1"/>
</dbReference>
<evidence type="ECO:0000256" key="2">
    <source>
        <dbReference type="ARBA" id="ARBA00022771"/>
    </source>
</evidence>
<feature type="region of interest" description="Disordered" evidence="4">
    <location>
        <begin position="393"/>
        <end position="418"/>
    </location>
</feature>
<dbReference type="PROSITE" id="PS51292">
    <property type="entry name" value="ZF_RING_CH"/>
    <property type="match status" value="1"/>
</dbReference>
<dbReference type="CDD" id="cd16495">
    <property type="entry name" value="RING_CH-C4HC3_MARCH"/>
    <property type="match status" value="1"/>
</dbReference>
<organism evidence="7 8">
    <name type="scientific">Lupinus luteus</name>
    <name type="common">European yellow lupine</name>
    <dbReference type="NCBI Taxonomy" id="3873"/>
    <lineage>
        <taxon>Eukaryota</taxon>
        <taxon>Viridiplantae</taxon>
        <taxon>Streptophyta</taxon>
        <taxon>Embryophyta</taxon>
        <taxon>Tracheophyta</taxon>
        <taxon>Spermatophyta</taxon>
        <taxon>Magnoliopsida</taxon>
        <taxon>eudicotyledons</taxon>
        <taxon>Gunneridae</taxon>
        <taxon>Pentapetalae</taxon>
        <taxon>rosids</taxon>
        <taxon>fabids</taxon>
        <taxon>Fabales</taxon>
        <taxon>Fabaceae</taxon>
        <taxon>Papilionoideae</taxon>
        <taxon>50 kb inversion clade</taxon>
        <taxon>genistoids sensu lato</taxon>
        <taxon>core genistoids</taxon>
        <taxon>Genisteae</taxon>
        <taxon>Lupinus</taxon>
    </lineage>
</organism>
<evidence type="ECO:0000256" key="1">
    <source>
        <dbReference type="ARBA" id="ARBA00022723"/>
    </source>
</evidence>
<keyword evidence="8" id="KW-1185">Reference proteome</keyword>
<feature type="region of interest" description="Disordered" evidence="4">
    <location>
        <begin position="1"/>
        <end position="40"/>
    </location>
</feature>
<keyword evidence="5" id="KW-1133">Transmembrane helix</keyword>
<dbReference type="SMART" id="SM00744">
    <property type="entry name" value="RINGv"/>
    <property type="match status" value="1"/>
</dbReference>
<dbReference type="Pfam" id="PF12906">
    <property type="entry name" value="RINGv"/>
    <property type="match status" value="1"/>
</dbReference>
<keyword evidence="3" id="KW-0862">Zinc</keyword>
<keyword evidence="1" id="KW-0479">Metal-binding</keyword>
<feature type="transmembrane region" description="Helical" evidence="5">
    <location>
        <begin position="311"/>
        <end position="329"/>
    </location>
</feature>
<name>A0AAV1X5W9_LUPLU</name>
<dbReference type="PANTHER" id="PTHR46158:SF10">
    <property type="entry name" value="RING-CH-TYPE DOMAIN-CONTAINING PROTEIN"/>
    <property type="match status" value="1"/>
</dbReference>